<feature type="transmembrane region" description="Helical" evidence="2">
    <location>
        <begin position="170"/>
        <end position="188"/>
    </location>
</feature>
<evidence type="ECO:0000313" key="3">
    <source>
        <dbReference type="EMBL" id="MFC6094093.1"/>
    </source>
</evidence>
<dbReference type="Proteomes" id="UP001596220">
    <property type="component" value="Unassembled WGS sequence"/>
</dbReference>
<keyword evidence="2" id="KW-0472">Membrane</keyword>
<evidence type="ECO:0000256" key="1">
    <source>
        <dbReference type="SAM" id="MobiDB-lite"/>
    </source>
</evidence>
<evidence type="ECO:0000313" key="4">
    <source>
        <dbReference type="Proteomes" id="UP001596220"/>
    </source>
</evidence>
<protein>
    <submittedName>
        <fullName evidence="3">Uncharacterized protein</fullName>
    </submittedName>
</protein>
<keyword evidence="2" id="KW-1133">Transmembrane helix</keyword>
<accession>A0ABW1PEP5</accession>
<keyword evidence="2" id="KW-0812">Transmembrane</keyword>
<organism evidence="3 4">
    <name type="scientific">Saccharothrix lopnurensis</name>
    <dbReference type="NCBI Taxonomy" id="1670621"/>
    <lineage>
        <taxon>Bacteria</taxon>
        <taxon>Bacillati</taxon>
        <taxon>Actinomycetota</taxon>
        <taxon>Actinomycetes</taxon>
        <taxon>Pseudonocardiales</taxon>
        <taxon>Pseudonocardiaceae</taxon>
        <taxon>Saccharothrix</taxon>
    </lineage>
</organism>
<gene>
    <name evidence="3" type="ORF">ACFP3R_32900</name>
</gene>
<proteinExistence type="predicted"/>
<feature type="transmembrane region" description="Helical" evidence="2">
    <location>
        <begin position="140"/>
        <end position="164"/>
    </location>
</feature>
<keyword evidence="4" id="KW-1185">Reference proteome</keyword>
<evidence type="ECO:0000256" key="2">
    <source>
        <dbReference type="SAM" id="Phobius"/>
    </source>
</evidence>
<dbReference type="EMBL" id="JBHSQO010000055">
    <property type="protein sequence ID" value="MFC6094093.1"/>
    <property type="molecule type" value="Genomic_DNA"/>
</dbReference>
<feature type="region of interest" description="Disordered" evidence="1">
    <location>
        <begin position="194"/>
        <end position="228"/>
    </location>
</feature>
<feature type="transmembrane region" description="Helical" evidence="2">
    <location>
        <begin position="104"/>
        <end position="128"/>
    </location>
</feature>
<reference evidence="4" key="1">
    <citation type="journal article" date="2019" name="Int. J. Syst. Evol. Microbiol.">
        <title>The Global Catalogue of Microorganisms (GCM) 10K type strain sequencing project: providing services to taxonomists for standard genome sequencing and annotation.</title>
        <authorList>
            <consortium name="The Broad Institute Genomics Platform"/>
            <consortium name="The Broad Institute Genome Sequencing Center for Infectious Disease"/>
            <person name="Wu L."/>
            <person name="Ma J."/>
        </authorList>
    </citation>
    <scope>NUCLEOTIDE SEQUENCE [LARGE SCALE GENOMIC DNA]</scope>
    <source>
        <strain evidence="4">CGMCC 4.7246</strain>
    </source>
</reference>
<sequence>MLDPAASPRIEVTVHNGTDVVRHVKSVRLSGAVLALTFFSYDTTVPFEVPGRQSVTRAFALDVSQLGGQATGLLPTTLEVLDANRDVIGSARAVGDVRGSMWSVYGLFGLAMAVLTVLAWTGVLLALARRRLPAGRWGRAARFLPAGVGSGLVAVIALSVLRVVVPSPGVGVGLVLGTAGVVFALGCLTRHPDADDLPPEPAGGSPDLPPADPEATQRIPRPLPGRVA</sequence>
<comment type="caution">
    <text evidence="3">The sequence shown here is derived from an EMBL/GenBank/DDBJ whole genome shotgun (WGS) entry which is preliminary data.</text>
</comment>
<name>A0ABW1PEP5_9PSEU</name>